<dbReference type="AlphaFoldDB" id="A0A1B4VDK2"/>
<dbReference type="GO" id="GO:0005524">
    <property type="term" value="F:ATP binding"/>
    <property type="evidence" value="ECO:0007669"/>
    <property type="project" value="UniProtKB-UniRule"/>
</dbReference>
<dbReference type="NCBIfam" id="TIGR00442">
    <property type="entry name" value="hisS"/>
    <property type="match status" value="1"/>
</dbReference>
<evidence type="ECO:0000256" key="3">
    <source>
        <dbReference type="ARBA" id="ARBA00011738"/>
    </source>
</evidence>
<dbReference type="SUPFAM" id="SSF52954">
    <property type="entry name" value="Class II aaRS ABD-related"/>
    <property type="match status" value="1"/>
</dbReference>
<keyword evidence="4 11" id="KW-0963">Cytoplasm</keyword>
<dbReference type="InterPro" id="IPR036621">
    <property type="entry name" value="Anticodon-bd_dom_sf"/>
</dbReference>
<dbReference type="OrthoDB" id="9800814at2"/>
<evidence type="ECO:0000256" key="7">
    <source>
        <dbReference type="ARBA" id="ARBA00022840"/>
    </source>
</evidence>
<dbReference type="InterPro" id="IPR015807">
    <property type="entry name" value="His-tRNA-ligase"/>
</dbReference>
<keyword evidence="7 11" id="KW-0067">ATP-binding</keyword>
<dbReference type="Gene3D" id="3.40.50.800">
    <property type="entry name" value="Anticodon-binding domain"/>
    <property type="match status" value="1"/>
</dbReference>
<comment type="subunit">
    <text evidence="3 11">Homodimer.</text>
</comment>
<evidence type="ECO:0000313" key="15">
    <source>
        <dbReference type="Proteomes" id="UP000218899"/>
    </source>
</evidence>
<feature type="binding site" evidence="12">
    <location>
        <position position="113"/>
    </location>
    <ligand>
        <name>L-histidine</name>
        <dbReference type="ChEBI" id="CHEBI:57595"/>
    </ligand>
</feature>
<feature type="binding site" evidence="12">
    <location>
        <begin position="262"/>
        <end position="263"/>
    </location>
    <ligand>
        <name>L-histidine</name>
        <dbReference type="ChEBI" id="CHEBI:57595"/>
    </ligand>
</feature>
<evidence type="ECO:0000256" key="1">
    <source>
        <dbReference type="ARBA" id="ARBA00004496"/>
    </source>
</evidence>
<dbReference type="InterPro" id="IPR006195">
    <property type="entry name" value="aa-tRNA-synth_II"/>
</dbReference>
<dbReference type="RefSeq" id="WP_096460689.1">
    <property type="nucleotide sequence ID" value="NZ_AP014936.1"/>
</dbReference>
<feature type="binding site" evidence="12">
    <location>
        <position position="127"/>
    </location>
    <ligand>
        <name>L-histidine</name>
        <dbReference type="ChEBI" id="CHEBI:57595"/>
    </ligand>
</feature>
<keyword evidence="9 11" id="KW-0030">Aminoacyl-tRNA synthetase</keyword>
<evidence type="ECO:0000313" key="14">
    <source>
        <dbReference type="EMBL" id="BAU48147.1"/>
    </source>
</evidence>
<dbReference type="CDD" id="cd00859">
    <property type="entry name" value="HisRS_anticodon"/>
    <property type="match status" value="1"/>
</dbReference>
<dbReference type="InterPro" id="IPR004154">
    <property type="entry name" value="Anticodon-bd"/>
</dbReference>
<dbReference type="EC" id="6.1.1.21" evidence="11"/>
<dbReference type="KEGG" id="sva:SVA_1585"/>
<feature type="binding site" evidence="12">
    <location>
        <position position="258"/>
    </location>
    <ligand>
        <name>L-histidine</name>
        <dbReference type="ChEBI" id="CHEBI:57595"/>
    </ligand>
</feature>
<dbReference type="GO" id="GO:0005737">
    <property type="term" value="C:cytoplasm"/>
    <property type="evidence" value="ECO:0007669"/>
    <property type="project" value="UniProtKB-SubCell"/>
</dbReference>
<feature type="domain" description="Aminoacyl-transfer RNA synthetases class-II family profile" evidence="13">
    <location>
        <begin position="1"/>
        <end position="325"/>
    </location>
</feature>
<accession>A0A1B4VDK2</accession>
<evidence type="ECO:0000259" key="13">
    <source>
        <dbReference type="PROSITE" id="PS50862"/>
    </source>
</evidence>
<evidence type="ECO:0000256" key="6">
    <source>
        <dbReference type="ARBA" id="ARBA00022741"/>
    </source>
</evidence>
<evidence type="ECO:0000256" key="5">
    <source>
        <dbReference type="ARBA" id="ARBA00022598"/>
    </source>
</evidence>
<dbReference type="GO" id="GO:0004821">
    <property type="term" value="F:histidine-tRNA ligase activity"/>
    <property type="evidence" value="ECO:0007669"/>
    <property type="project" value="UniProtKB-UniRule"/>
</dbReference>
<keyword evidence="5 11" id="KW-0436">Ligase</keyword>
<feature type="binding site" evidence="12">
    <location>
        <begin position="83"/>
        <end position="85"/>
    </location>
    <ligand>
        <name>L-histidine</name>
        <dbReference type="ChEBI" id="CHEBI:57595"/>
    </ligand>
</feature>
<evidence type="ECO:0000256" key="9">
    <source>
        <dbReference type="ARBA" id="ARBA00023146"/>
    </source>
</evidence>
<comment type="similarity">
    <text evidence="2 11">Belongs to the class-II aminoacyl-tRNA synthetase family.</text>
</comment>
<dbReference type="PANTHER" id="PTHR43707:SF1">
    <property type="entry name" value="HISTIDINE--TRNA LIGASE, MITOCHONDRIAL-RELATED"/>
    <property type="match status" value="1"/>
</dbReference>
<keyword evidence="15" id="KW-1185">Reference proteome</keyword>
<evidence type="ECO:0000256" key="12">
    <source>
        <dbReference type="PIRSR" id="PIRSR001549-1"/>
    </source>
</evidence>
<dbReference type="InterPro" id="IPR041715">
    <property type="entry name" value="HisRS-like_core"/>
</dbReference>
<sequence>MNKAIQAVRGMNDLLPDAVARWQHAEATARAVFDAYGYREIRLPVVERTELFARSIGEHTDIVEKEMYTFEDRNGDRLTLRPEGTAGCVRAGIESGLLHNQVQRLWYAGPMFRHERPQKGRYRQFHQIGAEVFGLHGPDIDAELILLNARLWRALGLTDLELEVNSLGAPAARAAYREKLVGYLRARVDELDEDSRRRLDSNPLRVLDSKNPAMQDVIAGAPNLLEHLDAPSRDHFEGLRALLDAAGVRYRVNPRLVRGLDYYTRTVYEWTTDRLGAQATVCAGGRYDGLVELLGGKTTPAIGFALGMERLVELLAQAPAEEADRTEVYVAAAAAEAAHDALRLAEGLRDRGVRVEWHCGGGSLKSQLKRADRSGARYAVLLGTGEAAVVKDLRGREGQVERARAELEDYLMTHLRAASGEERTG</sequence>
<proteinExistence type="inferred from homology"/>
<dbReference type="PANTHER" id="PTHR43707">
    <property type="entry name" value="HISTIDYL-TRNA SYNTHETASE"/>
    <property type="match status" value="1"/>
</dbReference>
<organism evidence="14 15">
    <name type="scientific">Sulfurifustis variabilis</name>
    <dbReference type="NCBI Taxonomy" id="1675686"/>
    <lineage>
        <taxon>Bacteria</taxon>
        <taxon>Pseudomonadati</taxon>
        <taxon>Pseudomonadota</taxon>
        <taxon>Gammaproteobacteria</taxon>
        <taxon>Acidiferrobacterales</taxon>
        <taxon>Acidiferrobacteraceae</taxon>
        <taxon>Sulfurifustis</taxon>
    </lineage>
</organism>
<dbReference type="InterPro" id="IPR033656">
    <property type="entry name" value="HisRS_anticodon"/>
</dbReference>
<dbReference type="CDD" id="cd00773">
    <property type="entry name" value="HisRS-like_core"/>
    <property type="match status" value="1"/>
</dbReference>
<keyword evidence="6 11" id="KW-0547">Nucleotide-binding</keyword>
<gene>
    <name evidence="11" type="primary">hisS</name>
    <name evidence="14" type="ORF">SVA_1585</name>
</gene>
<name>A0A1B4VDK2_9GAMM</name>
<dbReference type="Pfam" id="PF03129">
    <property type="entry name" value="HGTP_anticodon"/>
    <property type="match status" value="1"/>
</dbReference>
<dbReference type="PIRSF" id="PIRSF001549">
    <property type="entry name" value="His-tRNA_synth"/>
    <property type="match status" value="1"/>
</dbReference>
<dbReference type="Pfam" id="PF13393">
    <property type="entry name" value="tRNA-synt_His"/>
    <property type="match status" value="1"/>
</dbReference>
<dbReference type="GO" id="GO:0006427">
    <property type="term" value="P:histidyl-tRNA aminoacylation"/>
    <property type="evidence" value="ECO:0007669"/>
    <property type="project" value="UniProtKB-UniRule"/>
</dbReference>
<dbReference type="Proteomes" id="UP000218899">
    <property type="component" value="Chromosome"/>
</dbReference>
<dbReference type="FunFam" id="3.30.930.10:FF:000005">
    <property type="entry name" value="Histidine--tRNA ligase"/>
    <property type="match status" value="1"/>
</dbReference>
<keyword evidence="8 11" id="KW-0648">Protein biosynthesis</keyword>
<dbReference type="InterPro" id="IPR045864">
    <property type="entry name" value="aa-tRNA-synth_II/BPL/LPL"/>
</dbReference>
<evidence type="ECO:0000256" key="4">
    <source>
        <dbReference type="ARBA" id="ARBA00022490"/>
    </source>
</evidence>
<feature type="binding site" evidence="12">
    <location>
        <position position="131"/>
    </location>
    <ligand>
        <name>L-histidine</name>
        <dbReference type="ChEBI" id="CHEBI:57595"/>
    </ligand>
</feature>
<comment type="catalytic activity">
    <reaction evidence="10 11">
        <text>tRNA(His) + L-histidine + ATP = L-histidyl-tRNA(His) + AMP + diphosphate + H(+)</text>
        <dbReference type="Rhea" id="RHEA:17313"/>
        <dbReference type="Rhea" id="RHEA-COMP:9665"/>
        <dbReference type="Rhea" id="RHEA-COMP:9689"/>
        <dbReference type="ChEBI" id="CHEBI:15378"/>
        <dbReference type="ChEBI" id="CHEBI:30616"/>
        <dbReference type="ChEBI" id="CHEBI:33019"/>
        <dbReference type="ChEBI" id="CHEBI:57595"/>
        <dbReference type="ChEBI" id="CHEBI:78442"/>
        <dbReference type="ChEBI" id="CHEBI:78527"/>
        <dbReference type="ChEBI" id="CHEBI:456215"/>
        <dbReference type="EC" id="6.1.1.21"/>
    </reaction>
</comment>
<evidence type="ECO:0000256" key="2">
    <source>
        <dbReference type="ARBA" id="ARBA00008226"/>
    </source>
</evidence>
<protein>
    <recommendedName>
        <fullName evidence="11">Histidine--tRNA ligase</fullName>
        <ecNumber evidence="11">6.1.1.21</ecNumber>
    </recommendedName>
    <alternativeName>
        <fullName evidence="11">Histidyl-tRNA synthetase</fullName>
        <shortName evidence="11">HisRS</shortName>
    </alternativeName>
</protein>
<dbReference type="PROSITE" id="PS50862">
    <property type="entry name" value="AA_TRNA_LIGASE_II"/>
    <property type="match status" value="1"/>
</dbReference>
<dbReference type="Gene3D" id="3.30.930.10">
    <property type="entry name" value="Bira Bifunctional Protein, Domain 2"/>
    <property type="match status" value="1"/>
</dbReference>
<reference evidence="14 15" key="1">
    <citation type="submission" date="2015-08" db="EMBL/GenBank/DDBJ databases">
        <title>Complete genome sequence of Sulfurifustis variabilis.</title>
        <authorList>
            <person name="Miura A."/>
            <person name="Kojima H."/>
            <person name="Fukui M."/>
        </authorList>
    </citation>
    <scope>NUCLEOTIDE SEQUENCE [LARGE SCALE GENOMIC DNA]</scope>
    <source>
        <strain evidence="15">skN76</strain>
    </source>
</reference>
<dbReference type="EMBL" id="AP014936">
    <property type="protein sequence ID" value="BAU48147.1"/>
    <property type="molecule type" value="Genomic_DNA"/>
</dbReference>
<evidence type="ECO:0000256" key="11">
    <source>
        <dbReference type="HAMAP-Rule" id="MF_00127"/>
    </source>
</evidence>
<dbReference type="InterPro" id="IPR004516">
    <property type="entry name" value="HisRS/HisZ"/>
</dbReference>
<dbReference type="HAMAP" id="MF_00127">
    <property type="entry name" value="His_tRNA_synth"/>
    <property type="match status" value="1"/>
</dbReference>
<evidence type="ECO:0000256" key="10">
    <source>
        <dbReference type="ARBA" id="ARBA00047639"/>
    </source>
</evidence>
<dbReference type="SUPFAM" id="SSF55681">
    <property type="entry name" value="Class II aaRS and biotin synthetases"/>
    <property type="match status" value="1"/>
</dbReference>
<comment type="subcellular location">
    <subcellularLocation>
        <location evidence="1 11">Cytoplasm</location>
    </subcellularLocation>
</comment>
<evidence type="ECO:0000256" key="8">
    <source>
        <dbReference type="ARBA" id="ARBA00022917"/>
    </source>
</evidence>